<dbReference type="PATRIC" id="fig|999432.5.peg.1993"/>
<evidence type="ECO:0000313" key="2">
    <source>
        <dbReference type="EMBL" id="EMB31541.1"/>
    </source>
</evidence>
<reference evidence="2" key="1">
    <citation type="submission" date="2012-01" db="EMBL/GenBank/DDBJ databases">
        <title>The Genome Sequence of Treponema denticola H-22.</title>
        <authorList>
            <consortium name="The Broad Institute Genome Sequencing Platform"/>
            <person name="Earl A."/>
            <person name="Ward D."/>
            <person name="Feldgarden M."/>
            <person name="Gevers D."/>
            <person name="Blanton J.M."/>
            <person name="Fenno C.J."/>
            <person name="Baranova O.V."/>
            <person name="Mathney J."/>
            <person name="Dewhirst F.E."/>
            <person name="Izard J."/>
            <person name="Young S.K."/>
            <person name="Zeng Q."/>
            <person name="Gargeya S."/>
            <person name="Fitzgerald M."/>
            <person name="Haas B."/>
            <person name="Abouelleil A."/>
            <person name="Alvarado L."/>
            <person name="Arachchi H.M."/>
            <person name="Berlin A."/>
            <person name="Chapman S.B."/>
            <person name="Gearin G."/>
            <person name="Goldberg J."/>
            <person name="Griggs A."/>
            <person name="Gujja S."/>
            <person name="Hansen M."/>
            <person name="Heiman D."/>
            <person name="Howarth C."/>
            <person name="Larimer J."/>
            <person name="Lui A."/>
            <person name="MacDonald P.J.P."/>
            <person name="McCowen C."/>
            <person name="Montmayeur A."/>
            <person name="Murphy C."/>
            <person name="Neiman D."/>
            <person name="Pearson M."/>
            <person name="Priest M."/>
            <person name="Roberts A."/>
            <person name="Saif S."/>
            <person name="Shea T."/>
            <person name="Sisk P."/>
            <person name="Stolte C."/>
            <person name="Sykes S."/>
            <person name="Wortman J."/>
            <person name="Nusbaum C."/>
            <person name="Birren B."/>
        </authorList>
    </citation>
    <scope>NUCLEOTIDE SEQUENCE [LARGE SCALE GENOMIC DNA]</scope>
    <source>
        <strain evidence="2">H-22</strain>
    </source>
</reference>
<dbReference type="PANTHER" id="PTHR34180">
    <property type="entry name" value="PEPTIDASE C45"/>
    <property type="match status" value="1"/>
</dbReference>
<dbReference type="SUPFAM" id="SSF56235">
    <property type="entry name" value="N-terminal nucleophile aminohydrolases (Ntn hydrolases)"/>
    <property type="match status" value="1"/>
</dbReference>
<dbReference type="InterPro" id="IPR005079">
    <property type="entry name" value="Peptidase_C45_hydrolase"/>
</dbReference>
<accession>A0A0E2E361</accession>
<dbReference type="HOGENOM" id="CLU_074093_0_0_12"/>
<dbReference type="NCBIfam" id="NF040521">
    <property type="entry name" value="C45_proenzyme"/>
    <property type="match status" value="1"/>
</dbReference>
<dbReference type="PANTHER" id="PTHR34180:SF1">
    <property type="entry name" value="BETA-ALANYL-DOPAMINE_CARCININE HYDROLASE"/>
    <property type="match status" value="1"/>
</dbReference>
<dbReference type="RefSeq" id="WP_002685234.1">
    <property type="nucleotide sequence ID" value="NZ_CM001795.1"/>
</dbReference>
<dbReference type="Gene3D" id="3.60.60.10">
    <property type="entry name" value="Penicillin V Acylase, Chain A"/>
    <property type="match status" value="1"/>
</dbReference>
<dbReference type="AlphaFoldDB" id="A0A0E2E361"/>
<feature type="domain" description="Peptidase C45 hydrolase" evidence="1">
    <location>
        <begin position="97"/>
        <end position="312"/>
    </location>
</feature>
<dbReference type="InterPro" id="IPR029055">
    <property type="entry name" value="Ntn_hydrolases_N"/>
</dbReference>
<dbReference type="Pfam" id="PF03417">
    <property type="entry name" value="AAT"/>
    <property type="match status" value="1"/>
</dbReference>
<name>A0A0E2E361_TREDN</name>
<dbReference type="InterPro" id="IPR047794">
    <property type="entry name" value="C45_proenzyme-like"/>
</dbReference>
<comment type="caution">
    <text evidence="2">The sequence shown here is derived from an EMBL/GenBank/DDBJ whole genome shotgun (WGS) entry which is preliminary data.</text>
</comment>
<organism evidence="2">
    <name type="scientific">Treponema denticola H-22</name>
    <dbReference type="NCBI Taxonomy" id="999432"/>
    <lineage>
        <taxon>Bacteria</taxon>
        <taxon>Pseudomonadati</taxon>
        <taxon>Spirochaetota</taxon>
        <taxon>Spirochaetia</taxon>
        <taxon>Spirochaetales</taxon>
        <taxon>Treponemataceae</taxon>
        <taxon>Treponema</taxon>
    </lineage>
</organism>
<sequence>MYHSRWKNNHYSAGFSYGSRLYKNNVKIDFAKFLTNEKMKYGKEVFSIYHEYYSEIIEEIQGFADGQNYDFDKVFSFLVGMYVFTYDTHCSMIAFSNSNGIYFARNSDFMIEVEKLSDSAYYKLNKGYSFIGNTTAMIEMEDGINEKGLACGLTFVYPTVKDVGFNAGFLVRYILEKCETIEEVKSFLKKIPIGSSQNIIAIDRYGTVLSAELNTRCKDIKIGNKALKTNHFVSNKLKSYKYDGKDDIYSHERYKTLENQKFDEYTIDDVFALMRGERGFLCQYNRKNGFDTIWSSVYDIKNKVIYRCEGNPYRKKYQIDKRMRNL</sequence>
<gene>
    <name evidence="2" type="ORF">HMPREF9726_01921</name>
</gene>
<evidence type="ECO:0000259" key="1">
    <source>
        <dbReference type="Pfam" id="PF03417"/>
    </source>
</evidence>
<dbReference type="EMBL" id="AGDV01000020">
    <property type="protein sequence ID" value="EMB31541.1"/>
    <property type="molecule type" value="Genomic_DNA"/>
</dbReference>
<protein>
    <recommendedName>
        <fullName evidence="1">Peptidase C45 hydrolase domain-containing protein</fullName>
    </recommendedName>
</protein>
<proteinExistence type="predicted"/>
<dbReference type="CDD" id="cd01935">
    <property type="entry name" value="Ntn_CGH_like"/>
    <property type="match status" value="1"/>
</dbReference>
<dbReference type="InterPro" id="IPR047801">
    <property type="entry name" value="Peptidase_C45"/>
</dbReference>
<dbReference type="Proteomes" id="UP000011705">
    <property type="component" value="Chromosome"/>
</dbReference>